<protein>
    <recommendedName>
        <fullName evidence="2">F-box domain-containing protein</fullName>
    </recommendedName>
</protein>
<reference evidence="3" key="1">
    <citation type="journal article" date="2021" name="bioRxiv">
        <title>Whole Genome Assembly and Annotation of Northern Wild Rice, Zizania palustris L., Supports a Whole Genome Duplication in the Zizania Genus.</title>
        <authorList>
            <person name="Haas M."/>
            <person name="Kono T."/>
            <person name="Macchietto M."/>
            <person name="Millas R."/>
            <person name="McGilp L."/>
            <person name="Shao M."/>
            <person name="Duquette J."/>
            <person name="Hirsch C.N."/>
            <person name="Kimball J."/>
        </authorList>
    </citation>
    <scope>NUCLEOTIDE SEQUENCE</scope>
    <source>
        <tissue evidence="3">Fresh leaf tissue</tissue>
    </source>
</reference>
<dbReference type="PANTHER" id="PTHR31111">
    <property type="entry name" value="BNAA05G37150D PROTEIN-RELATED"/>
    <property type="match status" value="1"/>
</dbReference>
<dbReference type="EMBL" id="JAAALK010000079">
    <property type="protein sequence ID" value="KAG8100387.1"/>
    <property type="molecule type" value="Genomic_DNA"/>
</dbReference>
<feature type="region of interest" description="Disordered" evidence="1">
    <location>
        <begin position="1"/>
        <end position="29"/>
    </location>
</feature>
<evidence type="ECO:0000256" key="1">
    <source>
        <dbReference type="SAM" id="MobiDB-lite"/>
    </source>
</evidence>
<dbReference type="Pfam" id="PF00646">
    <property type="entry name" value="F-box"/>
    <property type="match status" value="1"/>
</dbReference>
<dbReference type="PANTHER" id="PTHR31111:SF133">
    <property type="entry name" value="OS07G0196600 PROTEIN"/>
    <property type="match status" value="1"/>
</dbReference>
<dbReference type="EMBL" id="JAAALK010000079">
    <property type="protein sequence ID" value="KAG8100386.1"/>
    <property type="molecule type" value="Genomic_DNA"/>
</dbReference>
<dbReference type="NCBIfam" id="TIGR01640">
    <property type="entry name" value="F_box_assoc_1"/>
    <property type="match status" value="1"/>
</dbReference>
<dbReference type="SMART" id="SM00256">
    <property type="entry name" value="FBOX"/>
    <property type="match status" value="1"/>
</dbReference>
<gene>
    <name evidence="3" type="ORF">GUJ93_ZPchr0013g36264</name>
</gene>
<dbReference type="OrthoDB" id="689042at2759"/>
<dbReference type="InterPro" id="IPR013187">
    <property type="entry name" value="F-box-assoc_dom_typ3"/>
</dbReference>
<organism evidence="3 4">
    <name type="scientific">Zizania palustris</name>
    <name type="common">Northern wild rice</name>
    <dbReference type="NCBI Taxonomy" id="103762"/>
    <lineage>
        <taxon>Eukaryota</taxon>
        <taxon>Viridiplantae</taxon>
        <taxon>Streptophyta</taxon>
        <taxon>Embryophyta</taxon>
        <taxon>Tracheophyta</taxon>
        <taxon>Spermatophyta</taxon>
        <taxon>Magnoliopsida</taxon>
        <taxon>Liliopsida</taxon>
        <taxon>Poales</taxon>
        <taxon>Poaceae</taxon>
        <taxon>BOP clade</taxon>
        <taxon>Oryzoideae</taxon>
        <taxon>Oryzeae</taxon>
        <taxon>Zizaniinae</taxon>
        <taxon>Zizania</taxon>
    </lineage>
</organism>
<name>A0A8J5X1Z6_ZIZPA</name>
<accession>A0A8J5X1Z6</accession>
<dbReference type="PROSITE" id="PS50181">
    <property type="entry name" value="FBOX"/>
    <property type="match status" value="1"/>
</dbReference>
<dbReference type="AlphaFoldDB" id="A0A8J5X1Z6"/>
<dbReference type="Pfam" id="PF08268">
    <property type="entry name" value="FBA_3"/>
    <property type="match status" value="1"/>
</dbReference>
<evidence type="ECO:0000259" key="2">
    <source>
        <dbReference type="PROSITE" id="PS50181"/>
    </source>
</evidence>
<keyword evidence="4" id="KW-1185">Reference proteome</keyword>
<sequence length="416" mass="46158">MPRLGGRSASAMASEMPSQVVRGGEGTTPATSVPAALPLDALFEILLRLPAREICRLRAVCRSWRALASDRLFIDAHAACHPGPFVASSFVDDGGDESCVVSIIDLSTGDVVKRIHPSVRDFRVQCTRLDLVCLVEGPHPLAVTVLNPATGATCSSAKDLSDDYEHFLRLGHVSMDSCAFGKVPSTGEYKAFRFLHVDRHIDIGQQLCEVMTLYGSGLSQWRAKQGPPVPVCSRHKMESVVINGVVYFLFDFLSLLCIHVGPDIKPGSIIPFNLETEEWMDSLNGPKPVTQFYKEQNVIIVSNCDIGEHLSLTDLNGSLVTVHTVFGCRMDFWFLSDFEKGPWVKKYSICQRYNDFCAYPLLLLGDERIVFIMQMSDMLQSYDPKEDTYIDILELENFRSVGIYTGNLLSLESGFN</sequence>
<dbReference type="InterPro" id="IPR017451">
    <property type="entry name" value="F-box-assoc_interact_dom"/>
</dbReference>
<evidence type="ECO:0000313" key="3">
    <source>
        <dbReference type="EMBL" id="KAG8100386.1"/>
    </source>
</evidence>
<dbReference type="CDD" id="cd22157">
    <property type="entry name" value="F-box_AtFBW1-like"/>
    <property type="match status" value="1"/>
</dbReference>
<dbReference type="Proteomes" id="UP000729402">
    <property type="component" value="Unassembled WGS sequence"/>
</dbReference>
<feature type="domain" description="F-box" evidence="2">
    <location>
        <begin position="31"/>
        <end position="76"/>
    </location>
</feature>
<dbReference type="InterPro" id="IPR001810">
    <property type="entry name" value="F-box_dom"/>
</dbReference>
<proteinExistence type="predicted"/>
<comment type="caution">
    <text evidence="3">The sequence shown here is derived from an EMBL/GenBank/DDBJ whole genome shotgun (WGS) entry which is preliminary data.</text>
</comment>
<reference evidence="3" key="2">
    <citation type="submission" date="2021-02" db="EMBL/GenBank/DDBJ databases">
        <authorList>
            <person name="Kimball J.A."/>
            <person name="Haas M.W."/>
            <person name="Macchietto M."/>
            <person name="Kono T."/>
            <person name="Duquette J."/>
            <person name="Shao M."/>
        </authorList>
    </citation>
    <scope>NUCLEOTIDE SEQUENCE</scope>
    <source>
        <tissue evidence="3">Fresh leaf tissue</tissue>
    </source>
</reference>
<evidence type="ECO:0000313" key="4">
    <source>
        <dbReference type="Proteomes" id="UP000729402"/>
    </source>
</evidence>